<evidence type="ECO:0000256" key="1">
    <source>
        <dbReference type="SAM" id="MobiDB-lite"/>
    </source>
</evidence>
<sequence>MHVEQPTRPETLWFEDGNIVFQAGNTQYRLYRGTLARHSSVFKDMLSFPQPIDAEMVEECPLVRLPDPEAQVTPFFRALFDPTFFSPFPSRTDFPTIYGCLRLSHKYEVGHLRQRALVHLSSRFRTSRKQHEELRYLCSEDIIWQEPTAQISKTGSWKWPWGSSAFLVSVIQLARETGALWVMPAAFYKLAADMSSYRRSAMRDENTGATLDLQEQINLSQGSEEQTRRGFRAIQILQRQTASKHCASPRKCLSKRLEVVQQGPGLEDILADPLDLGPDDWSEDCIANGVCAACMDALGEQMRDALNLFWDDLPGMYGLPAWDQLEKLREAEIGDAFKPSNDDSLLPTVMPPRRRPKKKPAQAPVGPPRRIRALEIEDIVENIVEHAFLDREDEEGVINNEALPKRFVTFALVSRSFVNPVRRCLYGDLTIEGPDRFLLLTGQLRFSPQLAKFVKEATLRSACQAASLEGDHAPMFLQTPGQDEPRTMSALALKWFLDACPQLTRLYVYGGDFAWPLTRQDPKGVKLTHVHVVGCFRCRGDGPGTCWNGLRHGGWLKNVLAFPKLVELEVDHIDFRGGNDDPTKGLAGSTSVATELTMSLLQQRVAPHSLGTLLRAMPKLRELALDGLTEITPEELKICFDIVAKGLTLFSVAAYSHMRREALMLDDSFFNKATDLEQLALNDILLTPTILDHLPPKLKLLRFSGAAVGSLDAPAIIKWLKSKPFPLPALKDLTIYGELHDRPMFGWKPATDGQKSEISELCSQKGIKLYLAKDALWGDFGGADGFFGGQGDVDSDEYESDGEYHFDSGPYIAF</sequence>
<protein>
    <recommendedName>
        <fullName evidence="4">BTB domain-containing protein</fullName>
    </recommendedName>
</protein>
<reference evidence="2" key="1">
    <citation type="submission" date="2014-09" db="EMBL/GenBank/DDBJ databases">
        <title>Genome sequence of the luminous mushroom Mycena chlorophos for searching fungal bioluminescence genes.</title>
        <authorList>
            <person name="Tanaka Y."/>
            <person name="Kasuga D."/>
            <person name="Oba Y."/>
            <person name="Hase S."/>
            <person name="Sato K."/>
            <person name="Oba Y."/>
            <person name="Sakakibara Y."/>
        </authorList>
    </citation>
    <scope>NUCLEOTIDE SEQUENCE</scope>
</reference>
<organism evidence="2 3">
    <name type="scientific">Mycena chlorophos</name>
    <name type="common">Agaric fungus</name>
    <name type="synonym">Agaricus chlorophos</name>
    <dbReference type="NCBI Taxonomy" id="658473"/>
    <lineage>
        <taxon>Eukaryota</taxon>
        <taxon>Fungi</taxon>
        <taxon>Dikarya</taxon>
        <taxon>Basidiomycota</taxon>
        <taxon>Agaricomycotina</taxon>
        <taxon>Agaricomycetes</taxon>
        <taxon>Agaricomycetidae</taxon>
        <taxon>Agaricales</taxon>
        <taxon>Marasmiineae</taxon>
        <taxon>Mycenaceae</taxon>
        <taxon>Mycena</taxon>
    </lineage>
</organism>
<dbReference type="Proteomes" id="UP000815677">
    <property type="component" value="Unassembled WGS sequence"/>
</dbReference>
<evidence type="ECO:0008006" key="4">
    <source>
        <dbReference type="Google" id="ProtNLM"/>
    </source>
</evidence>
<accession>A0ABQ0M4D4</accession>
<evidence type="ECO:0000313" key="2">
    <source>
        <dbReference type="EMBL" id="GAT58144.1"/>
    </source>
</evidence>
<dbReference type="EMBL" id="DF849577">
    <property type="protein sequence ID" value="GAT58144.1"/>
    <property type="molecule type" value="Genomic_DNA"/>
</dbReference>
<evidence type="ECO:0000313" key="3">
    <source>
        <dbReference type="Proteomes" id="UP000815677"/>
    </source>
</evidence>
<gene>
    <name evidence="2" type="ORF">MCHLO_14605</name>
</gene>
<keyword evidence="3" id="KW-1185">Reference proteome</keyword>
<dbReference type="InterPro" id="IPR032675">
    <property type="entry name" value="LRR_dom_sf"/>
</dbReference>
<proteinExistence type="predicted"/>
<feature type="region of interest" description="Disordered" evidence="1">
    <location>
        <begin position="339"/>
        <end position="366"/>
    </location>
</feature>
<dbReference type="SUPFAM" id="SSF52047">
    <property type="entry name" value="RNI-like"/>
    <property type="match status" value="1"/>
</dbReference>
<name>A0ABQ0M4D4_MYCCL</name>
<dbReference type="Gene3D" id="3.80.10.10">
    <property type="entry name" value="Ribonuclease Inhibitor"/>
    <property type="match status" value="1"/>
</dbReference>